<evidence type="ECO:0000256" key="1">
    <source>
        <dbReference type="SAM" id="Phobius"/>
    </source>
</evidence>
<dbReference type="InterPro" id="IPR036465">
    <property type="entry name" value="vWFA_dom_sf"/>
</dbReference>
<dbReference type="Gene3D" id="3.40.50.410">
    <property type="entry name" value="von Willebrand factor, type A domain"/>
    <property type="match status" value="1"/>
</dbReference>
<name>A0A5J6WN84_MORMI</name>
<dbReference type="EMBL" id="CP044399">
    <property type="protein sequence ID" value="QFI38751.1"/>
    <property type="molecule type" value="Genomic_DNA"/>
</dbReference>
<keyword evidence="1" id="KW-0812">Transmembrane</keyword>
<dbReference type="RefSeq" id="WP_019439591.1">
    <property type="nucleotide sequence ID" value="NZ_ALOE01000002.1"/>
</dbReference>
<evidence type="ECO:0000259" key="2">
    <source>
        <dbReference type="PROSITE" id="PS50234"/>
    </source>
</evidence>
<dbReference type="AlphaFoldDB" id="A0A5J6WN84"/>
<reference evidence="3 4" key="1">
    <citation type="submission" date="2019-09" db="EMBL/GenBank/DDBJ databases">
        <title>Hybrid Assembly of the complete Genome of the Deep-Sea Bacterium Moritella marina from long Nanopore and Illumina reads.</title>
        <authorList>
            <person name="Magin S."/>
            <person name="Georgoulis A."/>
            <person name="Papadimitriou K."/>
            <person name="Iliakis G."/>
            <person name="Vorgias C.E."/>
        </authorList>
    </citation>
    <scope>NUCLEOTIDE SEQUENCE [LARGE SCALE GENOMIC DNA]</scope>
    <source>
        <strain evidence="3 4">MP-1</strain>
    </source>
</reference>
<dbReference type="OrthoDB" id="5670502at2"/>
<sequence>MNLYYQHQKGHAALLFTMIIPVLFGIFTLATDGVRALQNKARLGDAAEVAVLTISATNANNKDTRFDGSGSEINRSLASSIISNYFYGQVDVLPNQLKINRLSCADNLECQAGLKKGGSRFYEYRIEAQTRHDTWFPGNESIVGFGDTFTVGHSAKSRKYVNKAVDVVFVADFSGSMKHPWNGKAKIDTLKRVMKSLTDEIKKMDKKTKGENNVGVVPFTYFTVDSRQNQILNYKNNADVTIRSLWNKGFNSPQNSYRSYYYDIPLTNDYDDFIRRFEAFQPGGGTSSYEGIISGAQMLKQGSNSRRLLVVLSDGIDSRIRTHRSLNERGYCKLITNGLSTGENANGEQYSAKLAAISFGDELDENKELARCVGNENIYEVDNEQQIIDKILELISEEIGHLQ</sequence>
<dbReference type="Proteomes" id="UP000327424">
    <property type="component" value="Chromosome"/>
</dbReference>
<dbReference type="PROSITE" id="PS50234">
    <property type="entry name" value="VWFA"/>
    <property type="match status" value="1"/>
</dbReference>
<keyword evidence="1" id="KW-1133">Transmembrane helix</keyword>
<keyword evidence="4" id="KW-1185">Reference proteome</keyword>
<dbReference type="SMART" id="SM00327">
    <property type="entry name" value="VWA"/>
    <property type="match status" value="1"/>
</dbReference>
<dbReference type="CDD" id="cd00198">
    <property type="entry name" value="vWFA"/>
    <property type="match status" value="1"/>
</dbReference>
<feature type="domain" description="VWFA" evidence="2">
    <location>
        <begin position="166"/>
        <end position="395"/>
    </location>
</feature>
<gene>
    <name evidence="3" type="ORF">FR932_13260</name>
</gene>
<evidence type="ECO:0000313" key="3">
    <source>
        <dbReference type="EMBL" id="QFI38751.1"/>
    </source>
</evidence>
<evidence type="ECO:0000313" key="4">
    <source>
        <dbReference type="Proteomes" id="UP000327424"/>
    </source>
</evidence>
<dbReference type="SUPFAM" id="SSF53300">
    <property type="entry name" value="vWA-like"/>
    <property type="match status" value="1"/>
</dbReference>
<organism evidence="3 4">
    <name type="scientific">Moritella marina ATCC 15381</name>
    <dbReference type="NCBI Taxonomy" id="1202962"/>
    <lineage>
        <taxon>Bacteria</taxon>
        <taxon>Pseudomonadati</taxon>
        <taxon>Pseudomonadota</taxon>
        <taxon>Gammaproteobacteria</taxon>
        <taxon>Alteromonadales</taxon>
        <taxon>Moritellaceae</taxon>
        <taxon>Moritella</taxon>
    </lineage>
</organism>
<dbReference type="KEGG" id="mmaa:FR932_13260"/>
<accession>A0A5J6WN84</accession>
<dbReference type="InterPro" id="IPR002035">
    <property type="entry name" value="VWF_A"/>
</dbReference>
<protein>
    <recommendedName>
        <fullName evidence="2">VWFA domain-containing protein</fullName>
    </recommendedName>
</protein>
<proteinExistence type="predicted"/>
<feature type="transmembrane region" description="Helical" evidence="1">
    <location>
        <begin position="12"/>
        <end position="30"/>
    </location>
</feature>
<keyword evidence="1" id="KW-0472">Membrane</keyword>